<accession>A0ABM7GHF3</accession>
<organism evidence="2 3">
    <name type="scientific">Vreelandella olivaria</name>
    <dbReference type="NCBI Taxonomy" id="390919"/>
    <lineage>
        <taxon>Bacteria</taxon>
        <taxon>Pseudomonadati</taxon>
        <taxon>Pseudomonadota</taxon>
        <taxon>Gammaproteobacteria</taxon>
        <taxon>Oceanospirillales</taxon>
        <taxon>Halomonadaceae</taxon>
        <taxon>Vreelandella</taxon>
    </lineage>
</organism>
<evidence type="ECO:0000313" key="3">
    <source>
        <dbReference type="Proteomes" id="UP000289555"/>
    </source>
</evidence>
<keyword evidence="3" id="KW-1185">Reference proteome</keyword>
<sequence>MTKVAWRISNYTDLSGIGGTITAGRWHHEGQPVVYLADSPATALLEVLVHFEMGIDELPDRFTLLRVEFPPTASETSIEQQLPENWHQQQHLTRSLGSQWLSEGSALLLKVPTVIVPHNSNYLFNPRHPEASLAKLAVEQFPLDPRLVS</sequence>
<evidence type="ECO:0000259" key="1">
    <source>
        <dbReference type="SMART" id="SM00953"/>
    </source>
</evidence>
<reference evidence="3" key="1">
    <citation type="journal article" date="2019" name="Microbiol. Resour. Announc.">
        <title>Complete Genome Sequence of Halomonas olivaria, a Moderately Halophilic Bacterium Isolated from Olive Processing Effluents, Obtained by Nanopore Sequencing.</title>
        <authorList>
            <person name="Nagata S."/>
            <person name="Ii K.M."/>
            <person name="Tsukimi T."/>
            <person name="Miura M.C."/>
            <person name="Galipon J."/>
            <person name="Arakawa K."/>
        </authorList>
    </citation>
    <scope>NUCLEOTIDE SEQUENCE [LARGE SCALE GENOMIC DNA]</scope>
    <source>
        <strain evidence="3">TYRC17</strain>
    </source>
</reference>
<dbReference type="Pfam" id="PF08808">
    <property type="entry name" value="RES"/>
    <property type="match status" value="1"/>
</dbReference>
<gene>
    <name evidence="2" type="ORF">HORIV_24780</name>
</gene>
<dbReference type="SMART" id="SM00953">
    <property type="entry name" value="RES"/>
    <property type="match status" value="1"/>
</dbReference>
<proteinExistence type="predicted"/>
<dbReference type="InterPro" id="IPR014914">
    <property type="entry name" value="RES_dom"/>
</dbReference>
<protein>
    <recommendedName>
        <fullName evidence="1">RES domain-containing protein</fullName>
    </recommendedName>
</protein>
<dbReference type="Proteomes" id="UP000289555">
    <property type="component" value="Chromosome"/>
</dbReference>
<dbReference type="EMBL" id="AP019416">
    <property type="protein sequence ID" value="BBI50057.1"/>
    <property type="molecule type" value="Genomic_DNA"/>
</dbReference>
<feature type="domain" description="RES" evidence="1">
    <location>
        <begin position="13"/>
        <end position="138"/>
    </location>
</feature>
<name>A0ABM7GHF3_9GAMM</name>
<evidence type="ECO:0000313" key="2">
    <source>
        <dbReference type="EMBL" id="BBI50057.1"/>
    </source>
</evidence>